<evidence type="ECO:0008006" key="4">
    <source>
        <dbReference type="Google" id="ProtNLM"/>
    </source>
</evidence>
<name>A0ABW1ZQG1_9DEIO</name>
<proteinExistence type="predicted"/>
<accession>A0ABW1ZQG1</accession>
<dbReference type="Proteomes" id="UP001596317">
    <property type="component" value="Unassembled WGS sequence"/>
</dbReference>
<gene>
    <name evidence="2" type="ORF">ACFP90_21865</name>
</gene>
<dbReference type="InterPro" id="IPR012337">
    <property type="entry name" value="RNaseH-like_sf"/>
</dbReference>
<feature type="region of interest" description="Disordered" evidence="1">
    <location>
        <begin position="1"/>
        <end position="20"/>
    </location>
</feature>
<sequence>MTQTEQPATPAYPQPSAETTAKTQAAAFAQFRAWATDPRALVLDTETTGLKGQAWEIAAGRPGHTRILLDVRGEPETPWTEGALAMQAPDIREQLRGLPHLRTHVAEVLELLTLNTPLAYVEAFDRPVIERTFDLRGLPEFGCVALAYASLFPTPRWSTSRGFWKTVKLAEACEAEGIDTTQVRAHSAAGDAWLAGQLILAVARRAPA</sequence>
<keyword evidence="3" id="KW-1185">Reference proteome</keyword>
<dbReference type="RefSeq" id="WP_224612431.1">
    <property type="nucleotide sequence ID" value="NZ_JAIQXV010000027.1"/>
</dbReference>
<dbReference type="SUPFAM" id="SSF53098">
    <property type="entry name" value="Ribonuclease H-like"/>
    <property type="match status" value="1"/>
</dbReference>
<evidence type="ECO:0000313" key="2">
    <source>
        <dbReference type="EMBL" id="MFC6662702.1"/>
    </source>
</evidence>
<dbReference type="Gene3D" id="3.30.420.10">
    <property type="entry name" value="Ribonuclease H-like superfamily/Ribonuclease H"/>
    <property type="match status" value="1"/>
</dbReference>
<dbReference type="InterPro" id="IPR036397">
    <property type="entry name" value="RNaseH_sf"/>
</dbReference>
<dbReference type="EMBL" id="JBHSWB010000002">
    <property type="protein sequence ID" value="MFC6662702.1"/>
    <property type="molecule type" value="Genomic_DNA"/>
</dbReference>
<evidence type="ECO:0000313" key="3">
    <source>
        <dbReference type="Proteomes" id="UP001596317"/>
    </source>
</evidence>
<reference evidence="3" key="1">
    <citation type="journal article" date="2019" name="Int. J. Syst. Evol. Microbiol.">
        <title>The Global Catalogue of Microorganisms (GCM) 10K type strain sequencing project: providing services to taxonomists for standard genome sequencing and annotation.</title>
        <authorList>
            <consortium name="The Broad Institute Genomics Platform"/>
            <consortium name="The Broad Institute Genome Sequencing Center for Infectious Disease"/>
            <person name="Wu L."/>
            <person name="Ma J."/>
        </authorList>
    </citation>
    <scope>NUCLEOTIDE SEQUENCE [LARGE SCALE GENOMIC DNA]</scope>
    <source>
        <strain evidence="3">CCUG 63830</strain>
    </source>
</reference>
<organism evidence="2 3">
    <name type="scientific">Deinococcus multiflagellatus</name>
    <dbReference type="NCBI Taxonomy" id="1656887"/>
    <lineage>
        <taxon>Bacteria</taxon>
        <taxon>Thermotogati</taxon>
        <taxon>Deinococcota</taxon>
        <taxon>Deinococci</taxon>
        <taxon>Deinococcales</taxon>
        <taxon>Deinococcaceae</taxon>
        <taxon>Deinococcus</taxon>
    </lineage>
</organism>
<protein>
    <recommendedName>
        <fullName evidence="4">3'-5' exonuclease</fullName>
    </recommendedName>
</protein>
<evidence type="ECO:0000256" key="1">
    <source>
        <dbReference type="SAM" id="MobiDB-lite"/>
    </source>
</evidence>
<comment type="caution">
    <text evidence="2">The sequence shown here is derived from an EMBL/GenBank/DDBJ whole genome shotgun (WGS) entry which is preliminary data.</text>
</comment>